<feature type="chain" id="PRO_5042883235" evidence="1">
    <location>
        <begin position="17"/>
        <end position="161"/>
    </location>
</feature>
<organism evidence="2 3">
    <name type="scientific">Orbilia javanica</name>
    <dbReference type="NCBI Taxonomy" id="47235"/>
    <lineage>
        <taxon>Eukaryota</taxon>
        <taxon>Fungi</taxon>
        <taxon>Dikarya</taxon>
        <taxon>Ascomycota</taxon>
        <taxon>Pezizomycotina</taxon>
        <taxon>Orbiliomycetes</taxon>
        <taxon>Orbiliales</taxon>
        <taxon>Orbiliaceae</taxon>
        <taxon>Orbilia</taxon>
    </lineage>
</organism>
<keyword evidence="1" id="KW-0732">Signal</keyword>
<sequence length="161" mass="17814">MEVALVGGCLLAFVCGIAVSKGHRCIGNAKFKRRVREECERAIYGRPLRRKERKAMEEKCRIIHMSECAAVNLNEPGTVPTAGRRTTLGNVYLRAIPEPMPAYTPSPNPASPEQGQVAVVDPSYTADANYSQYVTQTFNTTDVNYGQYATQPYNTVVEEPK</sequence>
<evidence type="ECO:0000313" key="2">
    <source>
        <dbReference type="EMBL" id="KAK6350584.1"/>
    </source>
</evidence>
<keyword evidence="3" id="KW-1185">Reference proteome</keyword>
<protein>
    <submittedName>
        <fullName evidence="2">Uncharacterized protein</fullName>
    </submittedName>
</protein>
<evidence type="ECO:0000256" key="1">
    <source>
        <dbReference type="SAM" id="SignalP"/>
    </source>
</evidence>
<evidence type="ECO:0000313" key="3">
    <source>
        <dbReference type="Proteomes" id="UP001313282"/>
    </source>
</evidence>
<reference evidence="2 3" key="1">
    <citation type="submission" date="2019-10" db="EMBL/GenBank/DDBJ databases">
        <authorList>
            <person name="Palmer J.M."/>
        </authorList>
    </citation>
    <scope>NUCLEOTIDE SEQUENCE [LARGE SCALE GENOMIC DNA]</scope>
    <source>
        <strain evidence="2 3">TWF718</strain>
    </source>
</reference>
<feature type="signal peptide" evidence="1">
    <location>
        <begin position="1"/>
        <end position="16"/>
    </location>
</feature>
<proteinExistence type="predicted"/>
<comment type="caution">
    <text evidence="2">The sequence shown here is derived from an EMBL/GenBank/DDBJ whole genome shotgun (WGS) entry which is preliminary data.</text>
</comment>
<gene>
    <name evidence="2" type="ORF">TWF718_003773</name>
</gene>
<name>A0AAN8MTW3_9PEZI</name>
<dbReference type="Proteomes" id="UP001313282">
    <property type="component" value="Unassembled WGS sequence"/>
</dbReference>
<dbReference type="EMBL" id="JAVHNR010000002">
    <property type="protein sequence ID" value="KAK6350584.1"/>
    <property type="molecule type" value="Genomic_DNA"/>
</dbReference>
<accession>A0AAN8MTW3</accession>
<dbReference type="AlphaFoldDB" id="A0AAN8MTW3"/>